<evidence type="ECO:0000313" key="2">
    <source>
        <dbReference type="EMBL" id="ROI10387.1"/>
    </source>
</evidence>
<evidence type="ECO:0000256" key="1">
    <source>
        <dbReference type="ARBA" id="ARBA00022729"/>
    </source>
</evidence>
<name>A0A3N0WZ73_9FLAO</name>
<organism evidence="2 3">
    <name type="scientific">Kaistella daneshvariae</name>
    <dbReference type="NCBI Taxonomy" id="2487074"/>
    <lineage>
        <taxon>Bacteria</taxon>
        <taxon>Pseudomonadati</taxon>
        <taxon>Bacteroidota</taxon>
        <taxon>Flavobacteriia</taxon>
        <taxon>Flavobacteriales</taxon>
        <taxon>Weeksellaceae</taxon>
        <taxon>Chryseobacterium group</taxon>
        <taxon>Kaistella</taxon>
    </lineage>
</organism>
<comment type="caution">
    <text evidence="2">The sequence shown here is derived from an EMBL/GenBank/DDBJ whole genome shotgun (WGS) entry which is preliminary data.</text>
</comment>
<dbReference type="InterPro" id="IPR026444">
    <property type="entry name" value="Secre_tail"/>
</dbReference>
<dbReference type="AlphaFoldDB" id="A0A3N0WZ73"/>
<reference evidence="3" key="2">
    <citation type="submission" date="2018-11" db="EMBL/GenBank/DDBJ databases">
        <title>Proposal to divide the Flavobacteriaceae and reorganize its genera based on Amino Acid Identity values calculated from whole genome sequences.</title>
        <authorList>
            <person name="Nicholson A.C."/>
            <person name="Gulvik C.A."/>
            <person name="Whitney A.M."/>
            <person name="Humrighouse B.W."/>
            <person name="Bell M."/>
            <person name="Holmens B."/>
            <person name="Steigerwalt A."/>
            <person name="Villarma A."/>
            <person name="Sheth M."/>
            <person name="Batra D."/>
            <person name="Pryor J."/>
            <person name="Bernardet J.-F."/>
            <person name="Hugo C."/>
            <person name="Kampfer P."/>
            <person name="Newman J."/>
            <person name="Mcquiston J.R."/>
        </authorList>
    </citation>
    <scope>NUCLEOTIDE SEQUENCE [LARGE SCALE GENOMIC DNA]</scope>
    <source>
        <strain evidence="3">H3056</strain>
    </source>
</reference>
<dbReference type="Proteomes" id="UP000270224">
    <property type="component" value="Unassembled WGS sequence"/>
</dbReference>
<accession>A0A3N0WZ73</accession>
<dbReference type="EMBL" id="RJUG01000001">
    <property type="protein sequence ID" value="ROI10387.1"/>
    <property type="molecule type" value="Genomic_DNA"/>
</dbReference>
<dbReference type="OrthoDB" id="1288696at2"/>
<sequence>MYDENFLQPYFCFGTGGTIDVKNLPVGSYILGIKTENGFTTKKFIKKYLS</sequence>
<reference evidence="3" key="1">
    <citation type="submission" date="2018-11" db="EMBL/GenBank/DDBJ databases">
        <title>Proposal to divide the Flavobacteriaceae and reorganize its genera based on Amino Acid Identity values calculated from whole genome sequences.</title>
        <authorList>
            <person name="Nicholson A.C."/>
            <person name="Gulvik C.A."/>
            <person name="Whitney A.M."/>
            <person name="Humrighouse B.W."/>
            <person name="Bell M."/>
            <person name="Holmes B."/>
            <person name="Steigerwalt A."/>
            <person name="Villarma A."/>
            <person name="Sheth M."/>
            <person name="Batra D."/>
            <person name="Pryor J."/>
            <person name="Bernardet J.-F."/>
            <person name="Hugo C."/>
            <person name="Kampfer P."/>
            <person name="Newman J."/>
            <person name="Mcquiston J.R."/>
        </authorList>
    </citation>
    <scope>NUCLEOTIDE SEQUENCE [LARGE SCALE GENOMIC DNA]</scope>
    <source>
        <strain evidence="3">H3056</strain>
    </source>
</reference>
<gene>
    <name evidence="2" type="ORF">EGI11_00315</name>
</gene>
<dbReference type="NCBIfam" id="TIGR04183">
    <property type="entry name" value="Por_Secre_tail"/>
    <property type="match status" value="1"/>
</dbReference>
<proteinExistence type="predicted"/>
<evidence type="ECO:0000313" key="3">
    <source>
        <dbReference type="Proteomes" id="UP000270224"/>
    </source>
</evidence>
<keyword evidence="1" id="KW-0732">Signal</keyword>
<protein>
    <submittedName>
        <fullName evidence="2">T9SS C-terminal target domain-containing protein</fullName>
    </submittedName>
</protein>